<keyword evidence="1" id="KW-1133">Transmembrane helix</keyword>
<keyword evidence="1" id="KW-0812">Transmembrane</keyword>
<sequence length="142" mass="15636">MEASEAIHTTATYSNATEEEVLILTSSLKSFYDVIIPATLGVTMLAMGCGMSWAEFKVYMKRPIGLTIVSPPGFGTTTQCSAFFSKKKNSCTCRDRVCKNEDVDAELDDSEVKKGVMEDVLLVNEVETNSAPVEEFEEKPLF</sequence>
<reference evidence="4" key="1">
    <citation type="submission" date="2012-12" db="EMBL/GenBank/DDBJ databases">
        <authorList>
            <person name="Hellsten U."/>
            <person name="Grimwood J."/>
            <person name="Chapman J.A."/>
            <person name="Shapiro H."/>
            <person name="Aerts A."/>
            <person name="Otillar R.P."/>
            <person name="Terry A.Y."/>
            <person name="Boore J.L."/>
            <person name="Simakov O."/>
            <person name="Marletaz F."/>
            <person name="Cho S.-J."/>
            <person name="Edsinger-Gonzales E."/>
            <person name="Havlak P."/>
            <person name="Kuo D.-H."/>
            <person name="Larsson T."/>
            <person name="Lv J."/>
            <person name="Arendt D."/>
            <person name="Savage R."/>
            <person name="Osoegawa K."/>
            <person name="de Jong P."/>
            <person name="Lindberg D.R."/>
            <person name="Seaver E.C."/>
            <person name="Weisblat D.A."/>
            <person name="Putnam N.H."/>
            <person name="Grigoriev I.V."/>
            <person name="Rokhsar D.S."/>
        </authorList>
    </citation>
    <scope>NUCLEOTIDE SEQUENCE</scope>
    <source>
        <strain evidence="4">I ESC-2004</strain>
    </source>
</reference>
<reference evidence="3" key="3">
    <citation type="submission" date="2015-06" db="UniProtKB">
        <authorList>
            <consortium name="EnsemblMetazoa"/>
        </authorList>
    </citation>
    <scope>IDENTIFICATION</scope>
</reference>
<evidence type="ECO:0000313" key="2">
    <source>
        <dbReference type="EMBL" id="ELT98876.1"/>
    </source>
</evidence>
<keyword evidence="1" id="KW-0472">Membrane</keyword>
<evidence type="ECO:0000256" key="1">
    <source>
        <dbReference type="SAM" id="Phobius"/>
    </source>
</evidence>
<gene>
    <name evidence="2" type="ORF">CAPTEDRAFT_211958</name>
</gene>
<dbReference type="HOGENOM" id="CLU_1817605_0_0_1"/>
<protein>
    <submittedName>
        <fullName evidence="2 3">Uncharacterized protein</fullName>
    </submittedName>
</protein>
<dbReference type="EnsemblMetazoa" id="CapteT211958">
    <property type="protein sequence ID" value="CapteP211958"/>
    <property type="gene ID" value="CapteG211958"/>
</dbReference>
<dbReference type="EMBL" id="AMQN01026856">
    <property type="status" value="NOT_ANNOTATED_CDS"/>
    <property type="molecule type" value="Genomic_DNA"/>
</dbReference>
<keyword evidence="4" id="KW-1185">Reference proteome</keyword>
<proteinExistence type="predicted"/>
<accession>R7U5B6</accession>
<name>R7U5B6_CAPTE</name>
<dbReference type="EMBL" id="KB307497">
    <property type="protein sequence ID" value="ELT98876.1"/>
    <property type="molecule type" value="Genomic_DNA"/>
</dbReference>
<dbReference type="AlphaFoldDB" id="R7U5B6"/>
<evidence type="ECO:0000313" key="4">
    <source>
        <dbReference type="Proteomes" id="UP000014760"/>
    </source>
</evidence>
<feature type="transmembrane region" description="Helical" evidence="1">
    <location>
        <begin position="34"/>
        <end position="54"/>
    </location>
</feature>
<evidence type="ECO:0000313" key="3">
    <source>
        <dbReference type="EnsemblMetazoa" id="CapteP211958"/>
    </source>
</evidence>
<dbReference type="Proteomes" id="UP000014760">
    <property type="component" value="Unassembled WGS sequence"/>
</dbReference>
<reference evidence="2 4" key="2">
    <citation type="journal article" date="2013" name="Nature">
        <title>Insights into bilaterian evolution from three spiralian genomes.</title>
        <authorList>
            <person name="Simakov O."/>
            <person name="Marletaz F."/>
            <person name="Cho S.J."/>
            <person name="Edsinger-Gonzales E."/>
            <person name="Havlak P."/>
            <person name="Hellsten U."/>
            <person name="Kuo D.H."/>
            <person name="Larsson T."/>
            <person name="Lv J."/>
            <person name="Arendt D."/>
            <person name="Savage R."/>
            <person name="Osoegawa K."/>
            <person name="de Jong P."/>
            <person name="Grimwood J."/>
            <person name="Chapman J.A."/>
            <person name="Shapiro H."/>
            <person name="Aerts A."/>
            <person name="Otillar R.P."/>
            <person name="Terry A.Y."/>
            <person name="Boore J.L."/>
            <person name="Grigoriev I.V."/>
            <person name="Lindberg D.R."/>
            <person name="Seaver E.C."/>
            <person name="Weisblat D.A."/>
            <person name="Putnam N.H."/>
            <person name="Rokhsar D.S."/>
        </authorList>
    </citation>
    <scope>NUCLEOTIDE SEQUENCE</scope>
    <source>
        <strain evidence="2 4">I ESC-2004</strain>
    </source>
</reference>
<organism evidence="2">
    <name type="scientific">Capitella teleta</name>
    <name type="common">Polychaete worm</name>
    <dbReference type="NCBI Taxonomy" id="283909"/>
    <lineage>
        <taxon>Eukaryota</taxon>
        <taxon>Metazoa</taxon>
        <taxon>Spiralia</taxon>
        <taxon>Lophotrochozoa</taxon>
        <taxon>Annelida</taxon>
        <taxon>Polychaeta</taxon>
        <taxon>Sedentaria</taxon>
        <taxon>Scolecida</taxon>
        <taxon>Capitellidae</taxon>
        <taxon>Capitella</taxon>
    </lineage>
</organism>
<dbReference type="EMBL" id="AMQN01026857">
    <property type="status" value="NOT_ANNOTATED_CDS"/>
    <property type="molecule type" value="Genomic_DNA"/>
</dbReference>